<accession>A0A369B7E4</accession>
<feature type="signal peptide" evidence="1">
    <location>
        <begin position="1"/>
        <end position="21"/>
    </location>
</feature>
<dbReference type="Proteomes" id="UP000253090">
    <property type="component" value="Unassembled WGS sequence"/>
</dbReference>
<dbReference type="AlphaFoldDB" id="A0A369B7E4"/>
<gene>
    <name evidence="2" type="ORF">DFP94_109165</name>
</gene>
<dbReference type="EMBL" id="QPJW01000009">
    <property type="protein sequence ID" value="RCX17440.1"/>
    <property type="molecule type" value="Genomic_DNA"/>
</dbReference>
<dbReference type="PROSITE" id="PS51257">
    <property type="entry name" value="PROKAR_LIPOPROTEIN"/>
    <property type="match status" value="1"/>
</dbReference>
<organism evidence="2 3">
    <name type="scientific">Fontibacillus phaseoli</name>
    <dbReference type="NCBI Taxonomy" id="1416533"/>
    <lineage>
        <taxon>Bacteria</taxon>
        <taxon>Bacillati</taxon>
        <taxon>Bacillota</taxon>
        <taxon>Bacilli</taxon>
        <taxon>Bacillales</taxon>
        <taxon>Paenibacillaceae</taxon>
        <taxon>Fontibacillus</taxon>
    </lineage>
</organism>
<dbReference type="Gene3D" id="2.60.40.420">
    <property type="entry name" value="Cupredoxins - blue copper proteins"/>
    <property type="match status" value="1"/>
</dbReference>
<dbReference type="SUPFAM" id="SSF49503">
    <property type="entry name" value="Cupredoxins"/>
    <property type="match status" value="1"/>
</dbReference>
<name>A0A369B7E4_9BACL</name>
<proteinExistence type="predicted"/>
<keyword evidence="3" id="KW-1185">Reference proteome</keyword>
<evidence type="ECO:0000256" key="1">
    <source>
        <dbReference type="SAM" id="SignalP"/>
    </source>
</evidence>
<protein>
    <submittedName>
        <fullName evidence="2">Cytochrome c oxidase subunit 2</fullName>
    </submittedName>
</protein>
<comment type="caution">
    <text evidence="2">The sequence shown here is derived from an EMBL/GenBank/DDBJ whole genome shotgun (WGS) entry which is preliminary data.</text>
</comment>
<evidence type="ECO:0000313" key="2">
    <source>
        <dbReference type="EMBL" id="RCX17440.1"/>
    </source>
</evidence>
<reference evidence="2 3" key="1">
    <citation type="submission" date="2018-07" db="EMBL/GenBank/DDBJ databases">
        <title>Genomic Encyclopedia of Type Strains, Phase III (KMG-III): the genomes of soil and plant-associated and newly described type strains.</title>
        <authorList>
            <person name="Whitman W."/>
        </authorList>
    </citation>
    <scope>NUCLEOTIDE SEQUENCE [LARGE SCALE GENOMIC DNA]</scope>
    <source>
        <strain evidence="2 3">CECT 8333</strain>
    </source>
</reference>
<evidence type="ECO:0000313" key="3">
    <source>
        <dbReference type="Proteomes" id="UP000253090"/>
    </source>
</evidence>
<feature type="chain" id="PRO_5038991883" evidence="1">
    <location>
        <begin position="22"/>
        <end position="127"/>
    </location>
</feature>
<sequence length="127" mass="13595">MIIVKKIVAFLMSSVLLLVLAACGSGSASNSSAEVSHVKPEAELVIEATNYTFDQNEYHLKKDVPVKITFKSSEGNHGMLVPGLKLQLKGKEDSAVIIPKETGEFELSCSVMCGTGHSAMISKIIVE</sequence>
<dbReference type="InterPro" id="IPR008972">
    <property type="entry name" value="Cupredoxin"/>
</dbReference>
<keyword evidence="1" id="KW-0732">Signal</keyword>